<gene>
    <name evidence="2" type="ORF">ODALV1_LOCUS30294</name>
</gene>
<feature type="transmembrane region" description="Helical" evidence="1">
    <location>
        <begin position="201"/>
        <end position="231"/>
    </location>
</feature>
<feature type="transmembrane region" description="Helical" evidence="1">
    <location>
        <begin position="54"/>
        <end position="78"/>
    </location>
</feature>
<feature type="transmembrane region" description="Helical" evidence="1">
    <location>
        <begin position="12"/>
        <end position="34"/>
    </location>
</feature>
<accession>A0ABP1S700</accession>
<dbReference type="Proteomes" id="UP001642540">
    <property type="component" value="Unassembled WGS sequence"/>
</dbReference>
<reference evidence="2 3" key="1">
    <citation type="submission" date="2024-08" db="EMBL/GenBank/DDBJ databases">
        <authorList>
            <person name="Cucini C."/>
            <person name="Frati F."/>
        </authorList>
    </citation>
    <scope>NUCLEOTIDE SEQUENCE [LARGE SCALE GENOMIC DNA]</scope>
</reference>
<keyword evidence="1" id="KW-0472">Membrane</keyword>
<name>A0ABP1S700_9HEXA</name>
<feature type="transmembrane region" description="Helical" evidence="1">
    <location>
        <begin position="90"/>
        <end position="112"/>
    </location>
</feature>
<sequence length="411" mass="47890">MSSQFISDFRIIFTYYILITTSPINYSHLLATIYSPTNSNKYVPTFPSRTKQWLYYFARFLILINFIHVVRLLILNLWELHVNGQVEMFGLFGLLIWSGAFTPVVCYDFIFLKPSCLKSLFRSLDTCDKVWNRAKEHLGEKTMSEILFKKSILVWCLMLHTTAVDFFTITNCMWSSYQNIENDPTLLYEAIPWKNQWVDVVYWFILQILMGSLVMVWSLMLTLPGVVAYNFEYVIRALAKSVEVEPTSKYPLEAILKDYRLIEFAVRDLHQNGFSKMLLIFFATSGIQQTIESFCIFQMIKHGASWDEYQFFLLDLMNTCGRVFHAINALSRVDQASQIFLNSVRIQMGRQFNIGHLNEKGFRSRRDPLLKKIRLTKSVLMRMGPLPCKQNLLLTSGSVHLNNIVTSALWP</sequence>
<keyword evidence="1" id="KW-1133">Transmembrane helix</keyword>
<evidence type="ECO:0008006" key="4">
    <source>
        <dbReference type="Google" id="ProtNLM"/>
    </source>
</evidence>
<proteinExistence type="predicted"/>
<dbReference type="EMBL" id="CAXLJM020000161">
    <property type="protein sequence ID" value="CAL8144775.1"/>
    <property type="molecule type" value="Genomic_DNA"/>
</dbReference>
<evidence type="ECO:0000313" key="3">
    <source>
        <dbReference type="Proteomes" id="UP001642540"/>
    </source>
</evidence>
<organism evidence="2 3">
    <name type="scientific">Orchesella dallaii</name>
    <dbReference type="NCBI Taxonomy" id="48710"/>
    <lineage>
        <taxon>Eukaryota</taxon>
        <taxon>Metazoa</taxon>
        <taxon>Ecdysozoa</taxon>
        <taxon>Arthropoda</taxon>
        <taxon>Hexapoda</taxon>
        <taxon>Collembola</taxon>
        <taxon>Entomobryomorpha</taxon>
        <taxon>Entomobryoidea</taxon>
        <taxon>Orchesellidae</taxon>
        <taxon>Orchesellinae</taxon>
        <taxon>Orchesella</taxon>
    </lineage>
</organism>
<comment type="caution">
    <text evidence="2">The sequence shown here is derived from an EMBL/GenBank/DDBJ whole genome shotgun (WGS) entry which is preliminary data.</text>
</comment>
<evidence type="ECO:0000313" key="2">
    <source>
        <dbReference type="EMBL" id="CAL8144775.1"/>
    </source>
</evidence>
<keyword evidence="1" id="KW-0812">Transmembrane</keyword>
<keyword evidence="3" id="KW-1185">Reference proteome</keyword>
<protein>
    <recommendedName>
        <fullName evidence="4">Odorant receptor</fullName>
    </recommendedName>
</protein>
<evidence type="ECO:0000256" key="1">
    <source>
        <dbReference type="SAM" id="Phobius"/>
    </source>
</evidence>